<protein>
    <submittedName>
        <fullName evidence="2">ImmA/IrrE family metallo-endopeptidase</fullName>
    </submittedName>
</protein>
<dbReference type="Pfam" id="PF06114">
    <property type="entry name" value="Peptidase_M78"/>
    <property type="match status" value="1"/>
</dbReference>
<dbReference type="InterPro" id="IPR010359">
    <property type="entry name" value="IrrE_HExxH"/>
</dbReference>
<comment type="caution">
    <text evidence="2">The sequence shown here is derived from an EMBL/GenBank/DDBJ whole genome shotgun (WGS) entry which is preliminary data.</text>
</comment>
<name>A0A3A4R1M6_9BACT</name>
<dbReference type="PANTHER" id="PTHR43236:SF1">
    <property type="entry name" value="BLL7220 PROTEIN"/>
    <property type="match status" value="1"/>
</dbReference>
<sequence>LVESAGIKIKLIDSNMKDFFGLSIIDDASPAIAINIGNLENHISIERQIFTVAHELGHLVLHKNSFKSNEIDELEDQEKEADIFASYFLMPEERFKKVLKENSGLYWVDNILHIKRLFKVSYKTVIYRLIESGHSSQELWQKFGWLYSKKYGSLKNHEEPCPLQKFDFIEDRLNNLVRNALEQSIISVSRAAEILNLKLSEMRDLINSWAIVDEEKSC</sequence>
<gene>
    <name evidence="2" type="ORF">C4541_05015</name>
</gene>
<dbReference type="PANTHER" id="PTHR43236">
    <property type="entry name" value="ANTITOXIN HIGA1"/>
    <property type="match status" value="1"/>
</dbReference>
<evidence type="ECO:0000313" key="2">
    <source>
        <dbReference type="EMBL" id="RJP59995.1"/>
    </source>
</evidence>
<proteinExistence type="predicted"/>
<organism evidence="2 3">
    <name type="scientific">Candidatus Auribacter fodinae</name>
    <dbReference type="NCBI Taxonomy" id="2093366"/>
    <lineage>
        <taxon>Bacteria</taxon>
        <taxon>Pseudomonadati</taxon>
        <taxon>Candidatus Auribacterota</taxon>
        <taxon>Candidatus Auribacteria</taxon>
        <taxon>Candidatus Auribacterales</taxon>
        <taxon>Candidatus Auribacteraceae</taxon>
        <taxon>Candidatus Auribacter</taxon>
    </lineage>
</organism>
<reference evidence="2 3" key="1">
    <citation type="journal article" date="2017" name="ISME J.">
        <title>Energy and carbon metabolisms in a deep terrestrial subsurface fluid microbial community.</title>
        <authorList>
            <person name="Momper L."/>
            <person name="Jungbluth S.P."/>
            <person name="Lee M.D."/>
            <person name="Amend J.P."/>
        </authorList>
    </citation>
    <scope>NUCLEOTIDE SEQUENCE [LARGE SCALE GENOMIC DNA]</scope>
    <source>
        <strain evidence="2">SURF_26</strain>
    </source>
</reference>
<evidence type="ECO:0000313" key="3">
    <source>
        <dbReference type="Proteomes" id="UP000266426"/>
    </source>
</evidence>
<dbReference type="Proteomes" id="UP000266426">
    <property type="component" value="Unassembled WGS sequence"/>
</dbReference>
<dbReference type="AlphaFoldDB" id="A0A3A4R1M6"/>
<accession>A0A3A4R1M6</accession>
<feature type="domain" description="IrrE N-terminal-like" evidence="1">
    <location>
        <begin position="42"/>
        <end position="129"/>
    </location>
</feature>
<dbReference type="Gene3D" id="1.10.10.2910">
    <property type="match status" value="1"/>
</dbReference>
<feature type="non-terminal residue" evidence="2">
    <location>
        <position position="1"/>
    </location>
</feature>
<dbReference type="EMBL" id="QZJZ01000037">
    <property type="protein sequence ID" value="RJP59995.1"/>
    <property type="molecule type" value="Genomic_DNA"/>
</dbReference>
<evidence type="ECO:0000259" key="1">
    <source>
        <dbReference type="Pfam" id="PF06114"/>
    </source>
</evidence>
<dbReference type="InterPro" id="IPR052345">
    <property type="entry name" value="Rad_response_metalloprotease"/>
</dbReference>